<sequence>MKKSGLARSDVPDAFDVGADAYDELVGANPGYHANLRLSVSRMDVPDRGRGLRLLDAGCGTGASTAALLQAAPEAEIVAVDAAAGMLQAAQAKSWPPSVRFVHTRIEDLHQHGITGPFDGILAAYLLRNLADPDAQLRTFATLLRPGATLAVHEYSVRDSLAAQRIWHAVCWGIIIPAGWWRTRSTTLYRHLWRSVLSFDGAARFRQRMTDAGFTDVRSETVPGWERNIVHTFIGRAPKAPEGPQGKQSS</sequence>
<accession>A0A1A3CDS7</accession>
<dbReference type="STRING" id="1790.A5645_09465"/>
<dbReference type="GO" id="GO:0008168">
    <property type="term" value="F:methyltransferase activity"/>
    <property type="evidence" value="ECO:0007669"/>
    <property type="project" value="UniProtKB-KW"/>
</dbReference>
<dbReference type="eggNOG" id="COG2226">
    <property type="taxonomic scope" value="Bacteria"/>
</dbReference>
<evidence type="ECO:0000313" key="2">
    <source>
        <dbReference type="Proteomes" id="UP000093795"/>
    </source>
</evidence>
<dbReference type="InterPro" id="IPR029063">
    <property type="entry name" value="SAM-dependent_MTases_sf"/>
</dbReference>
<dbReference type="PANTHER" id="PTHR43861:SF1">
    <property type="entry name" value="TRANS-ACONITATE 2-METHYLTRANSFERASE"/>
    <property type="match status" value="1"/>
</dbReference>
<comment type="caution">
    <text evidence="1">The sequence shown here is derived from an EMBL/GenBank/DDBJ whole genome shotgun (WGS) entry which is preliminary data.</text>
</comment>
<protein>
    <submittedName>
        <fullName evidence="1">Ubiquinone biosynthesis methyltransferase UbiE</fullName>
    </submittedName>
</protein>
<dbReference type="GO" id="GO:0032259">
    <property type="term" value="P:methylation"/>
    <property type="evidence" value="ECO:0007669"/>
    <property type="project" value="UniProtKB-KW"/>
</dbReference>
<dbReference type="Gene3D" id="3.40.50.150">
    <property type="entry name" value="Vaccinia Virus protein VP39"/>
    <property type="match status" value="1"/>
</dbReference>
<keyword evidence="1" id="KW-0808">Transferase</keyword>
<dbReference type="Proteomes" id="UP000093795">
    <property type="component" value="Unassembled WGS sequence"/>
</dbReference>
<gene>
    <name evidence="1" type="ORF">A9X01_20025</name>
</gene>
<proteinExistence type="predicted"/>
<dbReference type="PANTHER" id="PTHR43861">
    <property type="entry name" value="TRANS-ACONITATE 2-METHYLTRANSFERASE-RELATED"/>
    <property type="match status" value="1"/>
</dbReference>
<dbReference type="EMBL" id="LZKQ01000143">
    <property type="protein sequence ID" value="OBI83996.1"/>
    <property type="molecule type" value="Genomic_DNA"/>
</dbReference>
<keyword evidence="1" id="KW-0489">Methyltransferase</keyword>
<organism evidence="1 2">
    <name type="scientific">Mycobacterium asiaticum</name>
    <dbReference type="NCBI Taxonomy" id="1790"/>
    <lineage>
        <taxon>Bacteria</taxon>
        <taxon>Bacillati</taxon>
        <taxon>Actinomycetota</taxon>
        <taxon>Actinomycetes</taxon>
        <taxon>Mycobacteriales</taxon>
        <taxon>Mycobacteriaceae</taxon>
        <taxon>Mycobacterium</taxon>
    </lineage>
</organism>
<dbReference type="CDD" id="cd02440">
    <property type="entry name" value="AdoMet_MTases"/>
    <property type="match status" value="1"/>
</dbReference>
<reference evidence="1 2" key="1">
    <citation type="submission" date="2016-06" db="EMBL/GenBank/DDBJ databases">
        <authorList>
            <person name="Kjaerup R.B."/>
            <person name="Dalgaard T.S."/>
            <person name="Juul-Madsen H.R."/>
        </authorList>
    </citation>
    <scope>NUCLEOTIDE SEQUENCE [LARGE SCALE GENOMIC DNA]</scope>
    <source>
        <strain evidence="1 2">1081914.2</strain>
    </source>
</reference>
<dbReference type="SUPFAM" id="SSF53335">
    <property type="entry name" value="S-adenosyl-L-methionine-dependent methyltransferases"/>
    <property type="match status" value="1"/>
</dbReference>
<name>A0A1A3CDS7_MYCAS</name>
<evidence type="ECO:0000313" key="1">
    <source>
        <dbReference type="EMBL" id="OBI83996.1"/>
    </source>
</evidence>
<dbReference type="RefSeq" id="WP_065121053.1">
    <property type="nucleotide sequence ID" value="NZ_LZKQ01000143.1"/>
</dbReference>
<dbReference type="Pfam" id="PF01209">
    <property type="entry name" value="Ubie_methyltran"/>
    <property type="match status" value="1"/>
</dbReference>
<dbReference type="AlphaFoldDB" id="A0A1A3CDS7"/>
<keyword evidence="1" id="KW-0830">Ubiquinone</keyword>